<feature type="region of interest" description="Disordered" evidence="1">
    <location>
        <begin position="1"/>
        <end position="48"/>
    </location>
</feature>
<accession>K2NV55</accession>
<comment type="caution">
    <text evidence="2">The sequence shown here is derived from an EMBL/GenBank/DDBJ whole genome shotgun (WGS) entry which is preliminary data.</text>
</comment>
<sequence length="75" mass="7975">MQPGGKLISFPSAPEADWAPSPNHHPGKAAKHAKRSAMGINQPGTDPAAFRETKSARCICSEWSKAQADGACLFR</sequence>
<proteinExistence type="predicted"/>
<evidence type="ECO:0000256" key="1">
    <source>
        <dbReference type="SAM" id="MobiDB-lite"/>
    </source>
</evidence>
<reference evidence="2 3" key="1">
    <citation type="journal article" date="2012" name="J. Bacteriol.">
        <title>Genome Sequence of Nitratireductor indicus Type Strain C115.</title>
        <authorList>
            <person name="Lai Q."/>
            <person name="Li G."/>
            <person name="Yu Z."/>
            <person name="Shao Z."/>
        </authorList>
    </citation>
    <scope>NUCLEOTIDE SEQUENCE [LARGE SCALE GENOMIC DNA]</scope>
    <source>
        <strain evidence="2 3">C115</strain>
    </source>
</reference>
<evidence type="ECO:0000313" key="3">
    <source>
        <dbReference type="Proteomes" id="UP000007374"/>
    </source>
</evidence>
<gene>
    <name evidence="2" type="ORF">NA8A_07684</name>
</gene>
<keyword evidence="3" id="KW-1185">Reference proteome</keyword>
<dbReference type="EMBL" id="AMSI01000004">
    <property type="protein sequence ID" value="EKF43200.1"/>
    <property type="molecule type" value="Genomic_DNA"/>
</dbReference>
<feature type="compositionally biased region" description="Basic residues" evidence="1">
    <location>
        <begin position="25"/>
        <end position="35"/>
    </location>
</feature>
<dbReference type="AlphaFoldDB" id="K2NV55"/>
<organism evidence="2 3">
    <name type="scientific">Nitratireductor indicus C115</name>
    <dbReference type="NCBI Taxonomy" id="1231190"/>
    <lineage>
        <taxon>Bacteria</taxon>
        <taxon>Pseudomonadati</taxon>
        <taxon>Pseudomonadota</taxon>
        <taxon>Alphaproteobacteria</taxon>
        <taxon>Hyphomicrobiales</taxon>
        <taxon>Phyllobacteriaceae</taxon>
        <taxon>Nitratireductor</taxon>
    </lineage>
</organism>
<evidence type="ECO:0000313" key="2">
    <source>
        <dbReference type="EMBL" id="EKF43200.1"/>
    </source>
</evidence>
<name>K2NV55_9HYPH</name>
<protein>
    <submittedName>
        <fullName evidence="2">Uncharacterized protein</fullName>
    </submittedName>
</protein>
<dbReference type="Proteomes" id="UP000007374">
    <property type="component" value="Unassembled WGS sequence"/>
</dbReference>